<protein>
    <submittedName>
        <fullName evidence="1">Uncharacterized protein</fullName>
    </submittedName>
</protein>
<dbReference type="EMBL" id="UINC01097421">
    <property type="protein sequence ID" value="SVC55106.1"/>
    <property type="molecule type" value="Genomic_DNA"/>
</dbReference>
<sequence length="53" mass="5995">CAPQPNTLTERSALLVRALNDNAQLTKPTETTLQNLFMVSSSNFKEKIRHIPR</sequence>
<name>A0A382N209_9ZZZZ</name>
<reference evidence="1" key="1">
    <citation type="submission" date="2018-05" db="EMBL/GenBank/DDBJ databases">
        <authorList>
            <person name="Lanie J.A."/>
            <person name="Ng W.-L."/>
            <person name="Kazmierczak K.M."/>
            <person name="Andrzejewski T.M."/>
            <person name="Davidsen T.M."/>
            <person name="Wayne K.J."/>
            <person name="Tettelin H."/>
            <person name="Glass J.I."/>
            <person name="Rusch D."/>
            <person name="Podicherti R."/>
            <person name="Tsui H.-C.T."/>
            <person name="Winkler M.E."/>
        </authorList>
    </citation>
    <scope>NUCLEOTIDE SEQUENCE</scope>
</reference>
<accession>A0A382N209</accession>
<dbReference type="AlphaFoldDB" id="A0A382N209"/>
<evidence type="ECO:0000313" key="1">
    <source>
        <dbReference type="EMBL" id="SVC55106.1"/>
    </source>
</evidence>
<feature type="non-terminal residue" evidence="1">
    <location>
        <position position="1"/>
    </location>
</feature>
<proteinExistence type="predicted"/>
<organism evidence="1">
    <name type="scientific">marine metagenome</name>
    <dbReference type="NCBI Taxonomy" id="408172"/>
    <lineage>
        <taxon>unclassified sequences</taxon>
        <taxon>metagenomes</taxon>
        <taxon>ecological metagenomes</taxon>
    </lineage>
</organism>
<gene>
    <name evidence="1" type="ORF">METZ01_LOCUS307960</name>
</gene>